<keyword evidence="3" id="KW-0175">Coiled coil</keyword>
<evidence type="ECO:0000313" key="10">
    <source>
        <dbReference type="EMBL" id="QRM16697.1"/>
    </source>
</evidence>
<dbReference type="GeneID" id="8683442"/>
<evidence type="ECO:0000256" key="1">
    <source>
        <dbReference type="ARBA" id="ARBA00022741"/>
    </source>
</evidence>
<dbReference type="OrthoDB" id="708at10239"/>
<dbReference type="Gene3D" id="3.40.50.300">
    <property type="entry name" value="P-loop containing nucleotide triphosphate hydrolases"/>
    <property type="match status" value="1"/>
</dbReference>
<evidence type="ECO:0000313" key="8">
    <source>
        <dbReference type="EMBL" id="QRM16436.1"/>
    </source>
</evidence>
<dbReference type="Proteomes" id="UP000011239">
    <property type="component" value="Segment"/>
</dbReference>
<feature type="domain" description="Probable DNA packing protein C-terminal" evidence="4">
    <location>
        <begin position="352"/>
        <end position="570"/>
    </location>
</feature>
<evidence type="ECO:0000313" key="14">
    <source>
        <dbReference type="Proteomes" id="UP000011239"/>
    </source>
</evidence>
<dbReference type="EMBL" id="MW580853">
    <property type="protein sequence ID" value="QRM16829.1"/>
    <property type="molecule type" value="Genomic_DNA"/>
</dbReference>
<dbReference type="KEGG" id="vg:8683442"/>
<sequence>MNTAIAYEYPEGFDRDHKVADTLGNMCFEEQLNDGFTDHVLKTVQRLELGDSTSAQLTVEFNEQPNLRPLSSADRASLIMRHGIWEGNRQIKLHEQAVERELATLQIRKEAAMLRAAQAAEEKAVFDKLCAMIDCIIRFLIEHEQNGVPFRLEPFQMEILRGMVLGCAERQLGVALYKYKHKLLDRVGLASPAVARFNPEINNPRLLAEVDELFDHYTKCYMVATVPRRCGKTTVVAIVLAAMLSFLPIDIMVQAQSLSMSKEIHVKMEGLMNKYKAKPWFPEQFKYIARKGCDKAYTYIFPPGAKPGKTTAHFLSSSHNAARGQNPDICVVDEAAFVSPGMLVSVLPLMTVKGTKQIHISSPGAPNSWISQVGDVKREDGSTLAQVIDCKYRCRAHAQIGDKSQAFSCVCNDIFRPDHIKIETGVESLMNLVSEGSFETELTGGHVDVVRPDNYPFQVASQNFFLNQVPLSTLQSLSPETSRVVIGMDPTWSNGTLSAIGICTCVHTITQNFPKMIVVGVDEIEIGEYSDASNKLHELAAMAHILTSRMLFPKLPVTFLVETNTFTLSTKNLWVTLAQWAAKSNIDWLTAFADCTMDGRSLGGADATAISRLGKMVTRNKISQMLDFAKTMETNKIGKSDVIYSVGVMVLRAFGEKYKDAESKTNVASSTTALSAQLQGMDVMQYGDSVQNASEREMLFILTQYLAVNPMTAKRYLFEQTFVNQGKLLAQMSRVKVTSGPNGQPILDTGGKKRSAGSYSKDDVLSAAFLNFLVMDQIHNPENLLSV</sequence>
<keyword evidence="14" id="KW-1185">Reference proteome</keyword>
<evidence type="ECO:0000313" key="11">
    <source>
        <dbReference type="EMBL" id="QRM16829.1"/>
    </source>
</evidence>
<evidence type="ECO:0000313" key="13">
    <source>
        <dbReference type="EMBL" id="QRM17089.1"/>
    </source>
</evidence>
<name>A0A1J0REA5_9VIRU</name>
<dbReference type="EMBL" id="MW580851">
    <property type="protein sequence ID" value="QRM16564.1"/>
    <property type="molecule type" value="Genomic_DNA"/>
</dbReference>
<dbReference type="InterPro" id="IPR003498">
    <property type="entry name" value="DNA_pack_C"/>
</dbReference>
<reference evidence="6 14" key="1">
    <citation type="journal article" date="2010" name="J. Gen. Virol.">
        <title>Complete genome sequence and taxonomic position of anguillid herpesvirus 1.</title>
        <authorList>
            <person name="van Beurden S.J."/>
            <person name="Bossers A."/>
            <person name="Voorbergen-Laarman M.H."/>
            <person name="Haenen O.L."/>
            <person name="Peters S."/>
            <person name="Abma-Henkens M.H."/>
            <person name="Peeters B.P."/>
            <person name="Rottier P.J."/>
            <person name="Engelsma M.Y."/>
        </authorList>
    </citation>
    <scope>NUCLEOTIDE SEQUENCE [LARGE SCALE GENOMIC DNA]</scope>
    <source>
        <strain evidence="6">500138</strain>
        <strain evidence="14">Isolate Anguilla anguilla/Netherlands/500138/1998</strain>
    </source>
</reference>
<dbReference type="InterPro" id="IPR007807">
    <property type="entry name" value="TcmA/NAT10_helicase"/>
</dbReference>
<keyword evidence="1" id="KW-0547">Nucleotide-binding</keyword>
<dbReference type="EMBL" id="MW580852">
    <property type="protein sequence ID" value="QRM16697.1"/>
    <property type="molecule type" value="Genomic_DNA"/>
</dbReference>
<proteinExistence type="predicted"/>
<evidence type="ECO:0000313" key="12">
    <source>
        <dbReference type="EMBL" id="QRM16958.1"/>
    </source>
</evidence>
<dbReference type="EMBL" id="MW580850">
    <property type="protein sequence ID" value="QRM16436.1"/>
    <property type="molecule type" value="Genomic_DNA"/>
</dbReference>
<evidence type="ECO:0000256" key="2">
    <source>
        <dbReference type="ARBA" id="ARBA00022840"/>
    </source>
</evidence>
<evidence type="ECO:0000313" key="6">
    <source>
        <dbReference type="EMBL" id="ADA57773.1"/>
    </source>
</evidence>
<dbReference type="EMBL" id="FJ940765">
    <property type="protein sequence ID" value="ADA57773.1"/>
    <property type="molecule type" value="Genomic_DNA"/>
</dbReference>
<feature type="coiled-coil region" evidence="3">
    <location>
        <begin position="95"/>
        <end position="122"/>
    </location>
</feature>
<dbReference type="Pfam" id="PF05127">
    <property type="entry name" value="NAT10_TcmA_helicase"/>
    <property type="match status" value="1"/>
</dbReference>
<evidence type="ECO:0000256" key="3">
    <source>
        <dbReference type="SAM" id="Coils"/>
    </source>
</evidence>
<evidence type="ECO:0000259" key="5">
    <source>
        <dbReference type="Pfam" id="PF05127"/>
    </source>
</evidence>
<reference evidence="9" key="4">
    <citation type="submission" date="2021-02" db="EMBL/GenBank/DDBJ databases">
        <authorList>
            <person name="Vanderplasschen A.F.C."/>
            <person name="Davison A.J."/>
        </authorList>
    </citation>
    <scope>NUCLEOTIDE SEQUENCE</scope>
    <source>
        <strain evidence="7">500138</strain>
        <strain evidence="9">DK-200249</strain>
        <strain evidence="8">DK-2008-50-66-1</strain>
        <strain evidence="10">DK-205223-2</strain>
        <strain evidence="11">DK-206116-1</strain>
        <strain evidence="12">HVA 486123</strain>
        <strain evidence="13">UK N080</strain>
    </source>
</reference>
<dbReference type="EMBL" id="MW580849">
    <property type="protein sequence ID" value="QRM16305.1"/>
    <property type="molecule type" value="Genomic_DNA"/>
</dbReference>
<dbReference type="EMBL" id="MW580855">
    <property type="protein sequence ID" value="QRM17089.1"/>
    <property type="molecule type" value="Genomic_DNA"/>
</dbReference>
<dbReference type="InterPro" id="IPR027417">
    <property type="entry name" value="P-loop_NTPase"/>
</dbReference>
<accession>D2E861</accession>
<dbReference type="Pfam" id="PF02499">
    <property type="entry name" value="DNA_pack_C"/>
    <property type="match status" value="1"/>
</dbReference>
<reference evidence="9" key="3">
    <citation type="journal article" date="2021" name="Microorganisms">
        <title>Genomes of Anguillid Herpesvirus 1 Strains Reveal Evolutionary Disparities and Low Genetic Diversity in the Genus Cyprinivirus.</title>
        <authorList>
            <person name="Donohoe O."/>
            <person name="Zhang H."/>
            <person name="Delrez N."/>
            <person name="Gao Y."/>
            <person name="Suarez N.M."/>
            <person name="Davison A.J."/>
            <person name="Vanderplasschen A."/>
        </authorList>
    </citation>
    <scope>NUCLEOTIDE SEQUENCE</scope>
    <source>
        <strain evidence="7">500138</strain>
        <strain evidence="9">DK-200249</strain>
        <strain evidence="8">DK-2008-50-66-1</strain>
        <strain evidence="10">DK-205223-2</strain>
        <strain evidence="11">DK-206116-1</strain>
        <strain evidence="12">HVA 486123</strain>
        <strain evidence="13">UK N080</strain>
    </source>
</reference>
<feature type="domain" description="TcmA/NAT10 helicase" evidence="5">
    <location>
        <begin position="227"/>
        <end position="347"/>
    </location>
</feature>
<dbReference type="EMBL" id="MW580854">
    <property type="protein sequence ID" value="QRM16958.1"/>
    <property type="molecule type" value="Genomic_DNA"/>
</dbReference>
<accession>A0A1J0REA5</accession>
<organism evidence="9">
    <name type="scientific">Anguillid herpesvirus 1</name>
    <dbReference type="NCBI Taxonomy" id="150286"/>
    <lineage>
        <taxon>Viruses</taxon>
        <taxon>Duplodnaviria</taxon>
        <taxon>Heunggongvirae</taxon>
        <taxon>Peploviricota</taxon>
        <taxon>Herviviricetes</taxon>
        <taxon>Herpesvirales</taxon>
        <taxon>Alloherpesviridae</taxon>
        <taxon>Cyvirus</taxon>
        <taxon>Cyvirus anguillidallo1</taxon>
    </lineage>
</organism>
<evidence type="ECO:0000313" key="7">
    <source>
        <dbReference type="EMBL" id="QRM16305.1"/>
    </source>
</evidence>
<dbReference type="GO" id="GO:0005524">
    <property type="term" value="F:ATP binding"/>
    <property type="evidence" value="ECO:0007669"/>
    <property type="project" value="UniProtKB-KW"/>
</dbReference>
<evidence type="ECO:0000259" key="4">
    <source>
        <dbReference type="Pfam" id="PF02499"/>
    </source>
</evidence>
<gene>
    <name evidence="9" type="primary">ORF10</name>
    <name evidence="6" type="ORF">AngHV1_ORF10</name>
</gene>
<protein>
    <submittedName>
        <fullName evidence="9">DNA packaging terminase subunit 1</fullName>
    </submittedName>
</protein>
<dbReference type="RefSeq" id="YP_003358149.1">
    <property type="nucleotide sequence ID" value="NC_013668.3"/>
</dbReference>
<reference evidence="6" key="2">
    <citation type="submission" date="2012-05" db="EMBL/GenBank/DDBJ databases">
        <authorList>
            <person name="van Beurden S.J."/>
            <person name="Gatherer D."/>
            <person name="Tuzi K."/>
            <person name="Herzyk P."/>
            <person name="Galbraith J."/>
            <person name="Peeters B.P.H."/>
            <person name="Rottier P.J.M."/>
            <person name="Engelsma M.Y."/>
            <person name="Davison A.J."/>
        </authorList>
    </citation>
    <scope>NUCLEOTIDE SEQUENCE</scope>
    <source>
        <strain evidence="6">500138</strain>
    </source>
</reference>
<dbReference type="GO" id="GO:0051276">
    <property type="term" value="P:chromosome organization"/>
    <property type="evidence" value="ECO:0007669"/>
    <property type="project" value="InterPro"/>
</dbReference>
<keyword evidence="2" id="KW-0067">ATP-binding</keyword>
<evidence type="ECO:0000313" key="9">
    <source>
        <dbReference type="EMBL" id="QRM16564.1"/>
    </source>
</evidence>